<name>A0A397UN96_9GLOM</name>
<feature type="transmembrane region" description="Helical" evidence="1">
    <location>
        <begin position="45"/>
        <end position="65"/>
    </location>
</feature>
<keyword evidence="3" id="KW-1185">Reference proteome</keyword>
<organism evidence="2 3">
    <name type="scientific">Gigaspora rosea</name>
    <dbReference type="NCBI Taxonomy" id="44941"/>
    <lineage>
        <taxon>Eukaryota</taxon>
        <taxon>Fungi</taxon>
        <taxon>Fungi incertae sedis</taxon>
        <taxon>Mucoromycota</taxon>
        <taxon>Glomeromycotina</taxon>
        <taxon>Glomeromycetes</taxon>
        <taxon>Diversisporales</taxon>
        <taxon>Gigasporaceae</taxon>
        <taxon>Gigaspora</taxon>
    </lineage>
</organism>
<feature type="transmembrane region" description="Helical" evidence="1">
    <location>
        <begin position="20"/>
        <end position="38"/>
    </location>
</feature>
<evidence type="ECO:0000313" key="3">
    <source>
        <dbReference type="Proteomes" id="UP000266673"/>
    </source>
</evidence>
<dbReference type="OrthoDB" id="2377581at2759"/>
<accession>A0A397UN96</accession>
<keyword evidence="1" id="KW-1133">Transmembrane helix</keyword>
<proteinExistence type="predicted"/>
<evidence type="ECO:0000313" key="2">
    <source>
        <dbReference type="EMBL" id="RIB08596.1"/>
    </source>
</evidence>
<keyword evidence="1" id="KW-0472">Membrane</keyword>
<evidence type="ECO:0000256" key="1">
    <source>
        <dbReference type="SAM" id="Phobius"/>
    </source>
</evidence>
<evidence type="ECO:0008006" key="4">
    <source>
        <dbReference type="Google" id="ProtNLM"/>
    </source>
</evidence>
<feature type="transmembrane region" description="Helical" evidence="1">
    <location>
        <begin position="71"/>
        <end position="90"/>
    </location>
</feature>
<comment type="caution">
    <text evidence="2">The sequence shown here is derived from an EMBL/GenBank/DDBJ whole genome shotgun (WGS) entry which is preliminary data.</text>
</comment>
<gene>
    <name evidence="2" type="ORF">C2G38_337013</name>
</gene>
<protein>
    <recommendedName>
        <fullName evidence="4">Ion transport domain-containing protein</fullName>
    </recommendedName>
</protein>
<dbReference type="EMBL" id="QKWP01001490">
    <property type="protein sequence ID" value="RIB08596.1"/>
    <property type="molecule type" value="Genomic_DNA"/>
</dbReference>
<dbReference type="Proteomes" id="UP000266673">
    <property type="component" value="Unassembled WGS sequence"/>
</dbReference>
<dbReference type="AlphaFoldDB" id="A0A397UN96"/>
<sequence>MEFRQFVHKPRYYFNSLWNWFDTVAILFPTIVSLMWLYNEALSANIIAITIFFLEIKFILFFRALTIVGEYFAIIIDVIKQVFSFFFLFYV</sequence>
<reference evidence="2 3" key="1">
    <citation type="submission" date="2018-06" db="EMBL/GenBank/DDBJ databases">
        <title>Comparative genomics reveals the genomic features of Rhizophagus irregularis, R. cerebriforme, R. diaphanum and Gigaspora rosea, and their symbiotic lifestyle signature.</title>
        <authorList>
            <person name="Morin E."/>
            <person name="San Clemente H."/>
            <person name="Chen E.C.H."/>
            <person name="De La Providencia I."/>
            <person name="Hainaut M."/>
            <person name="Kuo A."/>
            <person name="Kohler A."/>
            <person name="Murat C."/>
            <person name="Tang N."/>
            <person name="Roy S."/>
            <person name="Loubradou J."/>
            <person name="Henrissat B."/>
            <person name="Grigoriev I.V."/>
            <person name="Corradi N."/>
            <person name="Roux C."/>
            <person name="Martin F.M."/>
        </authorList>
    </citation>
    <scope>NUCLEOTIDE SEQUENCE [LARGE SCALE GENOMIC DNA]</scope>
    <source>
        <strain evidence="2 3">DAOM 194757</strain>
    </source>
</reference>
<keyword evidence="1" id="KW-0812">Transmembrane</keyword>